<proteinExistence type="predicted"/>
<name>A0A5J6VL45_9VIRU</name>
<evidence type="ECO:0000313" key="2">
    <source>
        <dbReference type="EMBL" id="QFG74609.1"/>
    </source>
</evidence>
<reference evidence="2" key="1">
    <citation type="journal article" date="2019" name="Philos. Trans. R. Soc. Lond., B, Biol. Sci.">
        <title>Targeted metagenomic recovery of four divergent viruses reveals shared and distinctive characteristics of giant viruses of marine eukaryotes.</title>
        <authorList>
            <person name="Needham D.M."/>
            <person name="Poirier C."/>
            <person name="Hehenberger E."/>
            <person name="Jimenez V."/>
            <person name="Swalwell J.E."/>
            <person name="Santoro A.E."/>
            <person name="Worden A.Z."/>
        </authorList>
    </citation>
    <scope>NUCLEOTIDE SEQUENCE</scope>
    <source>
        <strain evidence="2">MPacV-611</strain>
    </source>
</reference>
<feature type="region of interest" description="Disordered" evidence="1">
    <location>
        <begin position="327"/>
        <end position="348"/>
    </location>
</feature>
<organism evidence="2">
    <name type="scientific">Megaviridae environmental sample</name>
    <dbReference type="NCBI Taxonomy" id="1737588"/>
    <lineage>
        <taxon>Viruses</taxon>
        <taxon>Varidnaviria</taxon>
        <taxon>Bamfordvirae</taxon>
        <taxon>Nucleocytoviricota</taxon>
        <taxon>Megaviricetes</taxon>
        <taxon>Imitervirales</taxon>
        <taxon>Mimiviridae</taxon>
        <taxon>environmental samples</taxon>
    </lineage>
</organism>
<accession>A0A5J6VL45</accession>
<evidence type="ECO:0000256" key="1">
    <source>
        <dbReference type="SAM" id="MobiDB-lite"/>
    </source>
</evidence>
<sequence>MEQLSFLQINDTLQELTQLIRVLVIAESKKVHDSNKHCYKSSQDQSTKYLAAYFNEQSRLLYFMNELKQQAIYFDENKLFKLHSQGLCTYQIKIMMSREHYIREIASNNYDDQLSDLDNWLKAEHEFDYPTISLEHLNHRPEREITDEDDNLNMVIDNKYIFTFSYCLHGTVQIHHLSTININSYVLDYEDGYTFPYYKTKCGYKLDMLKQFLDKKRIKYKTNDKTDIVLKFLNYFNNRRTRYYYINIMKNLHKYKDSTSDYNEYDLVELKKLIETELRSEINVFKQNMDFKEYHSNYESYDIDKLLIDNLHNIWTSVNQNIRKHLHKKRRKASVKAKKPKRVSFGEN</sequence>
<feature type="compositionally biased region" description="Basic residues" evidence="1">
    <location>
        <begin position="327"/>
        <end position="342"/>
    </location>
</feature>
<dbReference type="EMBL" id="MN448289">
    <property type="protein sequence ID" value="QFG74609.1"/>
    <property type="molecule type" value="Genomic_DNA"/>
</dbReference>
<protein>
    <submittedName>
        <fullName evidence="2">Uncharacterized protein</fullName>
    </submittedName>
</protein>